<keyword evidence="2" id="KW-0472">Membrane</keyword>
<reference evidence="3 4" key="1">
    <citation type="journal article" date="2018" name="J. Invertebr. Pathol.">
        <title>New genotyping method for the causative agent of crayfish plague (Aphanomyces astaci) based on whole genome data.</title>
        <authorList>
            <person name="Minardi D."/>
            <person name="Studholme D.J."/>
            <person name="van der Giezen M."/>
            <person name="Pretto T."/>
            <person name="Oidtmann B."/>
        </authorList>
    </citation>
    <scope>NUCLEOTIDE SEQUENCE [LARGE SCALE GENOMIC DNA]</scope>
    <source>
        <strain evidence="3 4">KB13</strain>
    </source>
</reference>
<comment type="caution">
    <text evidence="3">The sequence shown here is derived from an EMBL/GenBank/DDBJ whole genome shotgun (WGS) entry which is preliminary data.</text>
</comment>
<evidence type="ECO:0000256" key="1">
    <source>
        <dbReference type="SAM" id="MobiDB-lite"/>
    </source>
</evidence>
<protein>
    <submittedName>
        <fullName evidence="3">Uncharacterized protein</fullName>
    </submittedName>
</protein>
<accession>A0A9X8E1U8</accession>
<evidence type="ECO:0000313" key="4">
    <source>
        <dbReference type="Proteomes" id="UP000275652"/>
    </source>
</evidence>
<dbReference type="AlphaFoldDB" id="A0A9X8E1U8"/>
<dbReference type="Proteomes" id="UP000275652">
    <property type="component" value="Unassembled WGS sequence"/>
</dbReference>
<keyword evidence="2" id="KW-0812">Transmembrane</keyword>
<feature type="region of interest" description="Disordered" evidence="1">
    <location>
        <begin position="39"/>
        <end position="73"/>
    </location>
</feature>
<organism evidence="3 4">
    <name type="scientific">Aphanomyces astaci</name>
    <name type="common">Crayfish plague agent</name>
    <dbReference type="NCBI Taxonomy" id="112090"/>
    <lineage>
        <taxon>Eukaryota</taxon>
        <taxon>Sar</taxon>
        <taxon>Stramenopiles</taxon>
        <taxon>Oomycota</taxon>
        <taxon>Saprolegniomycetes</taxon>
        <taxon>Saprolegniales</taxon>
        <taxon>Verrucalvaceae</taxon>
        <taxon>Aphanomyces</taxon>
    </lineage>
</organism>
<keyword evidence="2" id="KW-1133">Transmembrane helix</keyword>
<proteinExistence type="predicted"/>
<feature type="transmembrane region" description="Helical" evidence="2">
    <location>
        <begin position="99"/>
        <end position="117"/>
    </location>
</feature>
<feature type="non-terminal residue" evidence="3">
    <location>
        <position position="301"/>
    </location>
</feature>
<feature type="transmembrane region" description="Helical" evidence="2">
    <location>
        <begin position="168"/>
        <end position="188"/>
    </location>
</feature>
<name>A0A9X8E1U8_APHAT</name>
<dbReference type="EMBL" id="QUTI01023179">
    <property type="protein sequence ID" value="RLO07588.1"/>
    <property type="molecule type" value="Genomic_DNA"/>
</dbReference>
<gene>
    <name evidence="3" type="ORF">DYB28_009898</name>
</gene>
<sequence length="301" mass="33401">MRRSLSRLSHHSSSSTASLNQPLLPAITVIQRVVAGESTSLTPPSDAGLRQRQSSIVSNKSNKNNEDNTTGKMKFNMGKARALGTDVKYRPDFKFNMELALRTAVGVLLASMVQTKYRKDNVQVPSNSHEKQWVFFPEWYILGGISYVAVATVFCCGRNIGSTVREVFQQLSGVGVALLYNLLLFSVFQPQVFDTKQAFLNATNDGTLTLISHAFSGSPYYVHEADFYTILPFIMLFTMLYAIGNNLFFALTLVSPNDFTNPSLPKAFGDALYKTPNLLSNLLVYSFLGILGAIIAQFMMW</sequence>
<evidence type="ECO:0000313" key="3">
    <source>
        <dbReference type="EMBL" id="RLO07588.1"/>
    </source>
</evidence>
<feature type="transmembrane region" description="Helical" evidence="2">
    <location>
        <begin position="230"/>
        <end position="254"/>
    </location>
</feature>
<feature type="transmembrane region" description="Helical" evidence="2">
    <location>
        <begin position="137"/>
        <end position="156"/>
    </location>
</feature>
<evidence type="ECO:0000256" key="2">
    <source>
        <dbReference type="SAM" id="Phobius"/>
    </source>
</evidence>
<feature type="transmembrane region" description="Helical" evidence="2">
    <location>
        <begin position="282"/>
        <end position="300"/>
    </location>
</feature>